<protein>
    <recommendedName>
        <fullName evidence="15">Tubulin alpha chain</fullName>
    </recommendedName>
</protein>
<evidence type="ECO:0000256" key="5">
    <source>
        <dbReference type="ARBA" id="ARBA00022490"/>
    </source>
</evidence>
<dbReference type="Gene3D" id="3.30.1330.20">
    <property type="entry name" value="Tubulin/FtsZ, C-terminal domain"/>
    <property type="match status" value="1"/>
</dbReference>
<dbReference type="InterPro" id="IPR008280">
    <property type="entry name" value="Tub_FtsZ_C"/>
</dbReference>
<feature type="domain" description="Tubulin/FtsZ 2-layer sandwich" evidence="17">
    <location>
        <begin position="245"/>
        <end position="390"/>
    </location>
</feature>
<dbReference type="InterPro" id="IPR000217">
    <property type="entry name" value="Tubulin"/>
</dbReference>
<dbReference type="SMART" id="SM00864">
    <property type="entry name" value="Tubulin"/>
    <property type="match status" value="1"/>
</dbReference>
<dbReference type="PRINTS" id="PR01161">
    <property type="entry name" value="TUBULIN"/>
</dbReference>
<evidence type="ECO:0000256" key="4">
    <source>
        <dbReference type="ARBA" id="ARBA00011747"/>
    </source>
</evidence>
<comment type="cofactor">
    <cofactor evidence="1">
        <name>Mg(2+)</name>
        <dbReference type="ChEBI" id="CHEBI:18420"/>
    </cofactor>
</comment>
<accession>A0A7R8V971</accession>
<evidence type="ECO:0000259" key="16">
    <source>
        <dbReference type="SMART" id="SM00864"/>
    </source>
</evidence>
<dbReference type="OrthoDB" id="1844at2759"/>
<evidence type="ECO:0000256" key="9">
    <source>
        <dbReference type="ARBA" id="ARBA00022801"/>
    </source>
</evidence>
<evidence type="ECO:0000256" key="12">
    <source>
        <dbReference type="ARBA" id="ARBA00023212"/>
    </source>
</evidence>
<dbReference type="InterPro" id="IPR037103">
    <property type="entry name" value="Tubulin/FtsZ-like_C"/>
</dbReference>
<dbReference type="GO" id="GO:0007017">
    <property type="term" value="P:microtubule-based process"/>
    <property type="evidence" value="ECO:0007669"/>
    <property type="project" value="InterPro"/>
</dbReference>
<dbReference type="InterPro" id="IPR023123">
    <property type="entry name" value="Tubulin_C"/>
</dbReference>
<dbReference type="Proteomes" id="UP000594454">
    <property type="component" value="Chromosome 6"/>
</dbReference>
<dbReference type="GO" id="GO:0016787">
    <property type="term" value="F:hydrolase activity"/>
    <property type="evidence" value="ECO:0007669"/>
    <property type="project" value="UniProtKB-KW"/>
</dbReference>
<evidence type="ECO:0000256" key="10">
    <source>
        <dbReference type="ARBA" id="ARBA00022842"/>
    </source>
</evidence>
<dbReference type="Gene3D" id="1.10.287.600">
    <property type="entry name" value="Helix hairpin bin"/>
    <property type="match status" value="1"/>
</dbReference>
<dbReference type="InterPro" id="IPR018316">
    <property type="entry name" value="Tubulin/FtsZ_2-layer-sand-dom"/>
</dbReference>
<evidence type="ECO:0000256" key="1">
    <source>
        <dbReference type="ARBA" id="ARBA00001946"/>
    </source>
</evidence>
<dbReference type="GO" id="GO:0005525">
    <property type="term" value="F:GTP binding"/>
    <property type="evidence" value="ECO:0007669"/>
    <property type="project" value="UniProtKB-UniRule"/>
</dbReference>
<comment type="similarity">
    <text evidence="3 15">Belongs to the tubulin family.</text>
</comment>
<evidence type="ECO:0000256" key="8">
    <source>
        <dbReference type="ARBA" id="ARBA00022741"/>
    </source>
</evidence>
<keyword evidence="7" id="KW-0479">Metal-binding</keyword>
<dbReference type="SMART" id="SM00865">
    <property type="entry name" value="Tubulin_C"/>
    <property type="match status" value="1"/>
</dbReference>
<dbReference type="InParanoid" id="A0A7R8V971"/>
<feature type="domain" description="Tubulin/FtsZ GTPase" evidence="16">
    <location>
        <begin position="46"/>
        <end position="243"/>
    </location>
</feature>
<comment type="subcellular location">
    <subcellularLocation>
        <location evidence="2">Cytoplasm</location>
        <location evidence="2">Cytoskeleton</location>
    </subcellularLocation>
</comment>
<evidence type="ECO:0000256" key="13">
    <source>
        <dbReference type="ARBA" id="ARBA00034296"/>
    </source>
</evidence>
<keyword evidence="9" id="KW-0378">Hydrolase</keyword>
<name>A0A7R8V971_HERIL</name>
<comment type="catalytic activity">
    <reaction evidence="14">
        <text>GTP + H2O = GDP + phosphate + H(+)</text>
        <dbReference type="Rhea" id="RHEA:19669"/>
        <dbReference type="ChEBI" id="CHEBI:15377"/>
        <dbReference type="ChEBI" id="CHEBI:15378"/>
        <dbReference type="ChEBI" id="CHEBI:37565"/>
        <dbReference type="ChEBI" id="CHEBI:43474"/>
        <dbReference type="ChEBI" id="CHEBI:58189"/>
    </reaction>
    <physiologicalReaction direction="left-to-right" evidence="14">
        <dbReference type="Rhea" id="RHEA:19670"/>
    </physiologicalReaction>
</comment>
<dbReference type="CDD" id="cd02186">
    <property type="entry name" value="alpha_tubulin"/>
    <property type="match status" value="1"/>
</dbReference>
<dbReference type="InterPro" id="IPR003008">
    <property type="entry name" value="Tubulin_FtsZ_GTPase"/>
</dbReference>
<dbReference type="InterPro" id="IPR036525">
    <property type="entry name" value="Tubulin/FtsZ_GTPase_sf"/>
</dbReference>
<dbReference type="GO" id="GO:0046872">
    <property type="term" value="F:metal ion binding"/>
    <property type="evidence" value="ECO:0007669"/>
    <property type="project" value="UniProtKB-KW"/>
</dbReference>
<keyword evidence="8 15" id="KW-0547">Nucleotide-binding</keyword>
<keyword evidence="10" id="KW-0460">Magnesium</keyword>
<keyword evidence="6 15" id="KW-0493">Microtubule</keyword>
<dbReference type="Pfam" id="PF03953">
    <property type="entry name" value="Tubulin_C"/>
    <property type="match status" value="1"/>
</dbReference>
<comment type="function">
    <text evidence="13 15">Tubulin is the major constituent of microtubules, a cylinder consisting of laterally associated linear protofilaments composed of alpha- and beta-tubulin heterodimers. Microtubules grow by the addition of GTP-tubulin dimers to the microtubule end, where a stabilizing cap forms. Below the cap, tubulin dimers are in GDP-bound state, owing to GTPase activity of alpha-tubulin.</text>
</comment>
<reference evidence="18 19" key="1">
    <citation type="submission" date="2020-11" db="EMBL/GenBank/DDBJ databases">
        <authorList>
            <person name="Wallbank WR R."/>
            <person name="Pardo Diaz C."/>
            <person name="Kozak K."/>
            <person name="Martin S."/>
            <person name="Jiggins C."/>
            <person name="Moest M."/>
            <person name="Warren A I."/>
            <person name="Generalovic N T."/>
            <person name="Byers J.R.P. K."/>
            <person name="Montejo-Kovacevich G."/>
            <person name="Yen C E."/>
        </authorList>
    </citation>
    <scope>NUCLEOTIDE SEQUENCE [LARGE SCALE GENOMIC DNA]</scope>
</reference>
<dbReference type="PANTHER" id="PTHR11588">
    <property type="entry name" value="TUBULIN"/>
    <property type="match status" value="1"/>
</dbReference>
<dbReference type="GO" id="GO:0005200">
    <property type="term" value="F:structural constituent of cytoskeleton"/>
    <property type="evidence" value="ECO:0007669"/>
    <property type="project" value="InterPro"/>
</dbReference>
<dbReference type="EMBL" id="LR899014">
    <property type="protein sequence ID" value="CAD7093835.1"/>
    <property type="molecule type" value="Genomic_DNA"/>
</dbReference>
<keyword evidence="5" id="KW-0963">Cytoplasm</keyword>
<sequence>MCTKALVQLHIGQAGVQMANACWELYCLEHGITSHGCSYCNDSNDFCTFFEAGRGSKVVPRTVLVDTEPTVIDEIRGGAYRFLFSPDTMITGKTDAASNFAKGYYLLGNEMIDITMDTIRKVVEKAPSLQGFLLFHSIGGGTGSGFGTKVLEYLDRDYGKRTKMEFVVFPSPKISPLIVEPYNAILATHSSMEYVDCSILMDNEACYEVCDTQLHVEYPTYTNLNRIIAQVVATITTPLRFEGAVNIGFSELQTNLVPYPRIHFPLATYAPLLSMKRSGYENSTTHQLTFQCFEPANQLVKCNPASGKYMSCVLLYRGDVTPLDINNAIQDIKSKKSILFVDWSPTGFKTGLNYQPPACVPGGDLAPSHRAVCMLSNSTSIRRAFSRIVYKFDNIMSKRGFVHHFVGAGLEEGVLTEARDDICALVSDYKEIEQDESEE</sequence>
<keyword evidence="19" id="KW-1185">Reference proteome</keyword>
<evidence type="ECO:0000313" key="18">
    <source>
        <dbReference type="EMBL" id="CAD7093835.1"/>
    </source>
</evidence>
<dbReference type="PRINTS" id="PR01162">
    <property type="entry name" value="ALPHATUBULIN"/>
</dbReference>
<comment type="subunit">
    <text evidence="4 15">Dimer of alpha and beta chains. A typical microtubule is a hollow water-filled tube with an outer diameter of 25 nm and an inner diameter of 15 nM. Alpha-beta heterodimers associate head-to-tail to form protofilaments running lengthwise along the microtubule wall with the beta-tubulin subunit facing the microtubule plus end conferring a structural polarity. Microtubules usually have 13 protofilaments but different protofilament numbers can be found in some organisms and specialized cells.</text>
</comment>
<evidence type="ECO:0000256" key="15">
    <source>
        <dbReference type="RuleBase" id="RU000352"/>
    </source>
</evidence>
<dbReference type="GO" id="GO:0005874">
    <property type="term" value="C:microtubule"/>
    <property type="evidence" value="ECO:0007669"/>
    <property type="project" value="UniProtKB-KW"/>
</dbReference>
<evidence type="ECO:0000256" key="11">
    <source>
        <dbReference type="ARBA" id="ARBA00023134"/>
    </source>
</evidence>
<dbReference type="OMA" id="PMPPYYV"/>
<dbReference type="SUPFAM" id="SSF55307">
    <property type="entry name" value="Tubulin C-terminal domain-like"/>
    <property type="match status" value="1"/>
</dbReference>
<keyword evidence="12" id="KW-0206">Cytoskeleton</keyword>
<evidence type="ECO:0000256" key="14">
    <source>
        <dbReference type="ARBA" id="ARBA00049117"/>
    </source>
</evidence>
<dbReference type="AlphaFoldDB" id="A0A7R8V971"/>
<dbReference type="PROSITE" id="PS00227">
    <property type="entry name" value="TUBULIN"/>
    <property type="match status" value="1"/>
</dbReference>
<dbReference type="InterPro" id="IPR002452">
    <property type="entry name" value="Alpha_tubulin"/>
</dbReference>
<gene>
    <name evidence="18" type="ORF">HERILL_LOCUS16096</name>
</gene>
<evidence type="ECO:0000256" key="2">
    <source>
        <dbReference type="ARBA" id="ARBA00004245"/>
    </source>
</evidence>
<evidence type="ECO:0000256" key="7">
    <source>
        <dbReference type="ARBA" id="ARBA00022723"/>
    </source>
</evidence>
<evidence type="ECO:0000256" key="6">
    <source>
        <dbReference type="ARBA" id="ARBA00022701"/>
    </source>
</evidence>
<keyword evidence="11 15" id="KW-0342">GTP-binding</keyword>
<dbReference type="Gene3D" id="3.40.50.1440">
    <property type="entry name" value="Tubulin/FtsZ, GTPase domain"/>
    <property type="match status" value="1"/>
</dbReference>
<dbReference type="SUPFAM" id="SSF52490">
    <property type="entry name" value="Tubulin nucleotide-binding domain-like"/>
    <property type="match status" value="1"/>
</dbReference>
<proteinExistence type="inferred from homology"/>
<evidence type="ECO:0000259" key="17">
    <source>
        <dbReference type="SMART" id="SM00865"/>
    </source>
</evidence>
<evidence type="ECO:0000256" key="3">
    <source>
        <dbReference type="ARBA" id="ARBA00009636"/>
    </source>
</evidence>
<dbReference type="FunFam" id="3.40.50.1440:FF:000011">
    <property type="entry name" value="Tubulin alpha chain"/>
    <property type="match status" value="1"/>
</dbReference>
<organism evidence="18 19">
    <name type="scientific">Hermetia illucens</name>
    <name type="common">Black soldier fly</name>
    <dbReference type="NCBI Taxonomy" id="343691"/>
    <lineage>
        <taxon>Eukaryota</taxon>
        <taxon>Metazoa</taxon>
        <taxon>Ecdysozoa</taxon>
        <taxon>Arthropoda</taxon>
        <taxon>Hexapoda</taxon>
        <taxon>Insecta</taxon>
        <taxon>Pterygota</taxon>
        <taxon>Neoptera</taxon>
        <taxon>Endopterygota</taxon>
        <taxon>Diptera</taxon>
        <taxon>Brachycera</taxon>
        <taxon>Stratiomyomorpha</taxon>
        <taxon>Stratiomyidae</taxon>
        <taxon>Hermetiinae</taxon>
        <taxon>Hermetia</taxon>
    </lineage>
</organism>
<evidence type="ECO:0000313" key="19">
    <source>
        <dbReference type="Proteomes" id="UP000594454"/>
    </source>
</evidence>
<dbReference type="Pfam" id="PF00091">
    <property type="entry name" value="Tubulin"/>
    <property type="match status" value="1"/>
</dbReference>
<dbReference type="InterPro" id="IPR017975">
    <property type="entry name" value="Tubulin_CS"/>
</dbReference>